<organism evidence="1 2">
    <name type="scientific">Thalassolituus maritimus</name>
    <dbReference type="NCBI Taxonomy" id="484498"/>
    <lineage>
        <taxon>Bacteria</taxon>
        <taxon>Pseudomonadati</taxon>
        <taxon>Pseudomonadota</taxon>
        <taxon>Gammaproteobacteria</taxon>
        <taxon>Oceanospirillales</taxon>
        <taxon>Oceanospirillaceae</taxon>
        <taxon>Thalassolituus</taxon>
    </lineage>
</organism>
<reference evidence="2" key="1">
    <citation type="submission" date="2017-01" db="EMBL/GenBank/DDBJ databases">
        <authorList>
            <person name="Varghese N."/>
            <person name="Submissions S."/>
        </authorList>
    </citation>
    <scope>NUCLEOTIDE SEQUENCE [LARGE SCALE GENOMIC DNA]</scope>
    <source>
        <strain evidence="2">DSM 24913</strain>
    </source>
</reference>
<dbReference type="AlphaFoldDB" id="A0A1N7JJT3"/>
<dbReference type="PANTHER" id="PTHR12475">
    <property type="match status" value="1"/>
</dbReference>
<protein>
    <submittedName>
        <fullName evidence="1">Acyl-CoA thioester hydrolase, YbgC/YbaW family</fullName>
    </submittedName>
</protein>
<keyword evidence="2" id="KW-1185">Reference proteome</keyword>
<evidence type="ECO:0000313" key="2">
    <source>
        <dbReference type="Proteomes" id="UP000185639"/>
    </source>
</evidence>
<keyword evidence="1" id="KW-0378">Hydrolase</keyword>
<dbReference type="STRING" id="484498.SAMN05421686_10262"/>
<dbReference type="InterPro" id="IPR051490">
    <property type="entry name" value="THEM6_lcsJ_thioesterase"/>
</dbReference>
<dbReference type="InterPro" id="IPR029069">
    <property type="entry name" value="HotDog_dom_sf"/>
</dbReference>
<gene>
    <name evidence="1" type="ORF">SAMN05421686_10262</name>
</gene>
<evidence type="ECO:0000313" key="1">
    <source>
        <dbReference type="EMBL" id="SIS49521.1"/>
    </source>
</evidence>
<dbReference type="SUPFAM" id="SSF54637">
    <property type="entry name" value="Thioesterase/thiol ester dehydrase-isomerase"/>
    <property type="match status" value="1"/>
</dbReference>
<dbReference type="Proteomes" id="UP000185639">
    <property type="component" value="Unassembled WGS sequence"/>
</dbReference>
<dbReference type="EMBL" id="FTOH01000002">
    <property type="protein sequence ID" value="SIS49521.1"/>
    <property type="molecule type" value="Genomic_DNA"/>
</dbReference>
<dbReference type="OrthoDB" id="3727779at2"/>
<sequence>MLGQIIKSIIKRNEPAIIPAQGTSVVRQRVWPHQIDYNLHMNNAKYLNVLEGARWTLFRDNGWFKHLFEKRINLVVASLEITFIRELNLFSSYEIHTKLLTWDEKYIYFEHRLMVKGKLYGHALVKMAGVRKGKRALTPEICEAVGADFNQADIKEAITHWSDMTQAKREL</sequence>
<dbReference type="PANTHER" id="PTHR12475:SF4">
    <property type="entry name" value="PROTEIN THEM6"/>
    <property type="match status" value="1"/>
</dbReference>
<dbReference type="RefSeq" id="WP_076514237.1">
    <property type="nucleotide sequence ID" value="NZ_FTOH01000002.1"/>
</dbReference>
<proteinExistence type="predicted"/>
<dbReference type="Pfam" id="PF13279">
    <property type="entry name" value="4HBT_2"/>
    <property type="match status" value="1"/>
</dbReference>
<name>A0A1N7JJT3_9GAMM</name>
<dbReference type="CDD" id="cd00586">
    <property type="entry name" value="4HBT"/>
    <property type="match status" value="1"/>
</dbReference>
<accession>A0A1N7JJT3</accession>
<dbReference type="Gene3D" id="3.10.129.10">
    <property type="entry name" value="Hotdog Thioesterase"/>
    <property type="match status" value="1"/>
</dbReference>
<dbReference type="GO" id="GO:0016787">
    <property type="term" value="F:hydrolase activity"/>
    <property type="evidence" value="ECO:0007669"/>
    <property type="project" value="UniProtKB-KW"/>
</dbReference>